<evidence type="ECO:0000256" key="3">
    <source>
        <dbReference type="ARBA" id="ARBA00022884"/>
    </source>
</evidence>
<keyword evidence="3" id="KW-0694">RNA-binding</keyword>
<evidence type="ECO:0000256" key="2">
    <source>
        <dbReference type="ARBA" id="ARBA00014070"/>
    </source>
</evidence>
<reference evidence="4" key="1">
    <citation type="journal article" date="2019" name="J. Gen. Virol.">
        <title>Skunk River virus, a novel orbivirus isolated from Aedes trivittatus in the United States.</title>
        <authorList>
            <person name="Tangudu C.S."/>
            <person name="Charles J."/>
            <person name="Hurt S.L."/>
            <person name="Dunphy B.M."/>
            <person name="Smith R.C."/>
            <person name="Bartholomay L.C."/>
            <person name="Blitvich B.J."/>
        </authorList>
    </citation>
    <scope>NUCLEOTIDE SEQUENCE</scope>
    <source>
        <strain evidence="4">SkRV-IA07</strain>
    </source>
</reference>
<dbReference type="GO" id="GO:0003723">
    <property type="term" value="F:RNA binding"/>
    <property type="evidence" value="ECO:0007669"/>
    <property type="project" value="UniProtKB-KW"/>
</dbReference>
<protein>
    <recommendedName>
        <fullName evidence="2">Non-structural protein NS2</fullName>
    </recommendedName>
</protein>
<dbReference type="Pfam" id="PF04514">
    <property type="entry name" value="BTV_NS2"/>
    <property type="match status" value="1"/>
</dbReference>
<organism evidence="4">
    <name type="scientific">Skunk River virus</name>
    <dbReference type="NCBI Taxonomy" id="2488682"/>
    <lineage>
        <taxon>Viruses</taxon>
        <taxon>Riboviria</taxon>
        <taxon>Orthornavirae</taxon>
        <taxon>Duplornaviricota</taxon>
        <taxon>Resentoviricetes</taxon>
        <taxon>Reovirales</taxon>
        <taxon>Sedoreoviridae</taxon>
        <taxon>Orbivirus</taxon>
    </lineage>
</organism>
<comment type="function">
    <text evidence="1">Single-stranded RNA-binding protein.</text>
</comment>
<proteinExistence type="predicted"/>
<dbReference type="EMBL" id="MK100575">
    <property type="protein sequence ID" value="AZJ37603.1"/>
    <property type="molecule type" value="Genomic_RNA"/>
</dbReference>
<dbReference type="SUPFAM" id="SSF110132">
    <property type="entry name" value="BTV NS2-like ssRNA-binding domain"/>
    <property type="match status" value="1"/>
</dbReference>
<dbReference type="InterPro" id="IPR037194">
    <property type="entry name" value="NS2_N"/>
</dbReference>
<evidence type="ECO:0000313" key="4">
    <source>
        <dbReference type="EMBL" id="AZJ37603.1"/>
    </source>
</evidence>
<sequence length="386" mass="43329">MSQGLKIEMENKKEKRVFTKTILLCSDDDGNFVGRVCKTMGYAYYAVKVGMTTHMCLTNDPVPSAFVITIQREGGYRIMDREDSIYVMVSKEGVEVAQGKWPRYQFETIDSYSTLCNLTVKGQEVRAEIKLGTGVGSVKPYTDAVDVRRNEGLVLPGIEFLTVDGDMREARVKLREERAQRNEIILSALRDSNADRGIARFMGLRGDQIASMNVGSSRMESRVPRLSWVTESDGLGKGVCVTTFVYSHSSPNATTYRHVVCKSNIIEPQVTPIKQKIEMSFSEPPAQTTSIPDVSEYQMGEEYARLIAALESHPDIKSSSESVSFRDPQRVASYENTMFEMRVNLKNVPLYILDQPRSEYRYVKNGDASRVTVVLQNGYLVALPEA</sequence>
<name>A0A3S8RBV6_9REOV</name>
<evidence type="ECO:0000256" key="1">
    <source>
        <dbReference type="ARBA" id="ARBA00002402"/>
    </source>
</evidence>
<accession>A0A3S8RBV6</accession>
<dbReference type="InterPro" id="IPR007602">
    <property type="entry name" value="BTV_NS2"/>
</dbReference>